<feature type="transmembrane region" description="Helical" evidence="7">
    <location>
        <begin position="269"/>
        <end position="290"/>
    </location>
</feature>
<keyword evidence="5 7" id="KW-1133">Transmembrane helix</keyword>
<reference evidence="9" key="2">
    <citation type="submission" date="2015-02" db="UniProtKB">
        <authorList>
            <consortium name="EnsemblMetazoa"/>
        </authorList>
    </citation>
    <scope>IDENTIFICATION</scope>
</reference>
<feature type="transmembrane region" description="Helical" evidence="7">
    <location>
        <begin position="112"/>
        <end position="132"/>
    </location>
</feature>
<keyword evidence="10" id="KW-1185">Reference proteome</keyword>
<keyword evidence="3" id="KW-1003">Cell membrane</keyword>
<feature type="transmembrane region" description="Helical" evidence="7">
    <location>
        <begin position="357"/>
        <end position="377"/>
    </location>
</feature>
<dbReference type="OMA" id="ICKSFIC"/>
<reference evidence="10" key="1">
    <citation type="submission" date="2011-05" db="EMBL/GenBank/DDBJ databases">
        <authorList>
            <person name="Richards S.R."/>
            <person name="Qu J."/>
            <person name="Jiang H."/>
            <person name="Jhangiani S.N."/>
            <person name="Agravi P."/>
            <person name="Goodspeed R."/>
            <person name="Gross S."/>
            <person name="Mandapat C."/>
            <person name="Jackson L."/>
            <person name="Mathew T."/>
            <person name="Pu L."/>
            <person name="Thornton R."/>
            <person name="Saada N."/>
            <person name="Wilczek-Boney K.B."/>
            <person name="Lee S."/>
            <person name="Kovar C."/>
            <person name="Wu Y."/>
            <person name="Scherer S.E."/>
            <person name="Worley K.C."/>
            <person name="Muzny D.M."/>
            <person name="Gibbs R."/>
        </authorList>
    </citation>
    <scope>NUCLEOTIDE SEQUENCE</scope>
    <source>
        <strain evidence="10">Brora</strain>
    </source>
</reference>
<evidence type="ECO:0000256" key="8">
    <source>
        <dbReference type="SAM" id="MobiDB-lite"/>
    </source>
</evidence>
<dbReference type="InterPro" id="IPR018629">
    <property type="entry name" value="XK-rel"/>
</dbReference>
<dbReference type="PANTHER" id="PTHR16024:SF6">
    <property type="entry name" value="XK-RELATED PROTEIN"/>
    <property type="match status" value="1"/>
</dbReference>
<dbReference type="GO" id="GO:0005886">
    <property type="term" value="C:plasma membrane"/>
    <property type="evidence" value="ECO:0007669"/>
    <property type="project" value="UniProtKB-SubCell"/>
</dbReference>
<organism evidence="9 10">
    <name type="scientific">Strigamia maritima</name>
    <name type="common">European centipede</name>
    <name type="synonym">Geophilus maritimus</name>
    <dbReference type="NCBI Taxonomy" id="126957"/>
    <lineage>
        <taxon>Eukaryota</taxon>
        <taxon>Metazoa</taxon>
        <taxon>Ecdysozoa</taxon>
        <taxon>Arthropoda</taxon>
        <taxon>Myriapoda</taxon>
        <taxon>Chilopoda</taxon>
        <taxon>Pleurostigmophora</taxon>
        <taxon>Geophilomorpha</taxon>
        <taxon>Linotaeniidae</taxon>
        <taxon>Strigamia</taxon>
    </lineage>
</organism>
<comment type="similarity">
    <text evidence="2 7">Belongs to the XK family.</text>
</comment>
<dbReference type="AlphaFoldDB" id="T1IQT0"/>
<feature type="transmembrane region" description="Helical" evidence="7">
    <location>
        <begin position="296"/>
        <end position="316"/>
    </location>
</feature>
<evidence type="ECO:0000256" key="1">
    <source>
        <dbReference type="ARBA" id="ARBA00004651"/>
    </source>
</evidence>
<evidence type="ECO:0000256" key="5">
    <source>
        <dbReference type="ARBA" id="ARBA00022989"/>
    </source>
</evidence>
<evidence type="ECO:0000256" key="4">
    <source>
        <dbReference type="ARBA" id="ARBA00022692"/>
    </source>
</evidence>
<feature type="region of interest" description="Disordered" evidence="8">
    <location>
        <begin position="1"/>
        <end position="24"/>
    </location>
</feature>
<feature type="transmembrane region" description="Helical" evidence="7">
    <location>
        <begin position="328"/>
        <end position="345"/>
    </location>
</feature>
<evidence type="ECO:0000313" key="10">
    <source>
        <dbReference type="Proteomes" id="UP000014500"/>
    </source>
</evidence>
<dbReference type="GO" id="GO:0043652">
    <property type="term" value="P:engulfment of apoptotic cell"/>
    <property type="evidence" value="ECO:0007669"/>
    <property type="project" value="TreeGrafter"/>
</dbReference>
<dbReference type="eggNOG" id="KOG4790">
    <property type="taxonomic scope" value="Eukaryota"/>
</dbReference>
<keyword evidence="4 7" id="KW-0812">Transmembrane</keyword>
<evidence type="ECO:0000256" key="7">
    <source>
        <dbReference type="RuleBase" id="RU910716"/>
    </source>
</evidence>
<dbReference type="Pfam" id="PF09815">
    <property type="entry name" value="XK-related"/>
    <property type="match status" value="1"/>
</dbReference>
<dbReference type="GO" id="GO:0070782">
    <property type="term" value="P:phosphatidylserine exposure on apoptotic cell surface"/>
    <property type="evidence" value="ECO:0007669"/>
    <property type="project" value="TreeGrafter"/>
</dbReference>
<feature type="transmembrane region" description="Helical" evidence="7">
    <location>
        <begin position="234"/>
        <end position="257"/>
    </location>
</feature>
<evidence type="ECO:0000256" key="3">
    <source>
        <dbReference type="ARBA" id="ARBA00022475"/>
    </source>
</evidence>
<proteinExistence type="inferred from homology"/>
<evidence type="ECO:0000256" key="6">
    <source>
        <dbReference type="ARBA" id="ARBA00023136"/>
    </source>
</evidence>
<dbReference type="Proteomes" id="UP000014500">
    <property type="component" value="Unassembled WGS sequence"/>
</dbReference>
<evidence type="ECO:0000313" key="9">
    <source>
        <dbReference type="EnsemblMetazoa" id="SMAR003404-PA"/>
    </source>
</evidence>
<evidence type="ECO:0000256" key="2">
    <source>
        <dbReference type="ARBA" id="ARBA00008789"/>
    </source>
</evidence>
<dbReference type="InterPro" id="IPR050895">
    <property type="entry name" value="XK-related_scramblase"/>
</dbReference>
<protein>
    <recommendedName>
        <fullName evidence="7">XK-related protein</fullName>
    </recommendedName>
</protein>
<sequence length="382" mass="44128">MSTTDKNTSSVGTVSSDTPYQTTESLETIETDSSTFVKEYTYWNCFCDIAGIIFFYFDLFSDVTLIASYYNEGFYTYAGLTMAFVIVPSVLISIFSIIWYCSKDAIELISPVPPTMWTLRILFHLLLMALVWRKIESVYFGCKNLRNPNPEYTTYKAKFKATTTLLSVIDAYLESAPQLLLQLYILIHGRYLNQRLRAGLASLFDKKEAIHDSTSNPIAIPVSIEDHEFTSDELLAIEIVVICKSFICLVLELTFYARRNELVSKFGSAKCFFLWHCIVILFRIVALSFFASSYLYWFFIVLFVRLIVLETCRLILTRFRLHLHSSSLKLGLGLVLSFIQLITYIESKDLPDIRICFYVYYTCDFTENTTLLILWFYSLTPN</sequence>
<name>T1IQT0_STRMM</name>
<dbReference type="HOGENOM" id="CLU_724271_0_0_1"/>
<keyword evidence="6 7" id="KW-0472">Membrane</keyword>
<dbReference type="EnsemblMetazoa" id="SMAR003404-RA">
    <property type="protein sequence ID" value="SMAR003404-PA"/>
    <property type="gene ID" value="SMAR003404"/>
</dbReference>
<dbReference type="PANTHER" id="PTHR16024">
    <property type="entry name" value="XK-RELATED PROTEIN"/>
    <property type="match status" value="1"/>
</dbReference>
<dbReference type="PhylomeDB" id="T1IQT0"/>
<accession>T1IQT0</accession>
<dbReference type="EMBL" id="JH431313">
    <property type="status" value="NOT_ANNOTATED_CDS"/>
    <property type="molecule type" value="Genomic_DNA"/>
</dbReference>
<comment type="subcellular location">
    <subcellularLocation>
        <location evidence="1">Cell membrane</location>
        <topology evidence="1">Multi-pass membrane protein</topology>
    </subcellularLocation>
    <subcellularLocation>
        <location evidence="7">Membrane</location>
        <topology evidence="7">Multi-pass membrane protein</topology>
    </subcellularLocation>
</comment>
<dbReference type="GO" id="GO:1902742">
    <property type="term" value="P:apoptotic process involved in development"/>
    <property type="evidence" value="ECO:0007669"/>
    <property type="project" value="TreeGrafter"/>
</dbReference>
<feature type="transmembrane region" description="Helical" evidence="7">
    <location>
        <begin position="77"/>
        <end position="100"/>
    </location>
</feature>